<gene>
    <name evidence="5" type="primary">LOC100377732</name>
</gene>
<proteinExistence type="predicted"/>
<feature type="domain" description="Major facilitator superfamily (MFS) profile" evidence="3">
    <location>
        <begin position="18"/>
        <end position="307"/>
    </location>
</feature>
<name>A0ABM0MF69_SACKO</name>
<feature type="transmembrane region" description="Helical" evidence="2">
    <location>
        <begin position="149"/>
        <end position="170"/>
    </location>
</feature>
<dbReference type="GeneID" id="100377732"/>
<evidence type="ECO:0000313" key="4">
    <source>
        <dbReference type="Proteomes" id="UP000694865"/>
    </source>
</evidence>
<keyword evidence="2" id="KW-0472">Membrane</keyword>
<feature type="transmembrane region" description="Helical" evidence="2">
    <location>
        <begin position="83"/>
        <end position="106"/>
    </location>
</feature>
<dbReference type="InterPro" id="IPR036259">
    <property type="entry name" value="MFS_trans_sf"/>
</dbReference>
<dbReference type="PANTHER" id="PTHR11360:SF284">
    <property type="entry name" value="EG:103B4.3 PROTEIN-RELATED"/>
    <property type="match status" value="1"/>
</dbReference>
<feature type="transmembrane region" description="Helical" evidence="2">
    <location>
        <begin position="182"/>
        <end position="201"/>
    </location>
</feature>
<dbReference type="Proteomes" id="UP000694865">
    <property type="component" value="Unplaced"/>
</dbReference>
<evidence type="ECO:0000256" key="2">
    <source>
        <dbReference type="SAM" id="Phobius"/>
    </source>
</evidence>
<dbReference type="Pfam" id="PF07690">
    <property type="entry name" value="MFS_1"/>
    <property type="match status" value="1"/>
</dbReference>
<sequence length="307" mass="33058">MVSKPDKDPPDGGWGWLVVVGAFIVFFMSSGSYFAFGVLYVAFIDAFEESKAATAWVGSIYYLFLVMAGPFGICLSSHFGHRLVVVIGGLIATAGLILTSLATDLYQVCLTYSVMADFNIVTFASVGFGCGLCLIPGIEMVSVYFKKRLALALGLCMAGTGAGQICFAFLSQALLDIYGWRGMMLILSGAMLHLCVAGVLFKPLHDIRKSIPTTNYSAINDETEVINVILQNGKEMTIYSNEGLKNTSDVDNTCCVRKMRFSCVTSALSSLFACEMFKETVFYPILVAGLGQAFGQAIVTTHVVGVQ</sequence>
<keyword evidence="2" id="KW-1133">Transmembrane helix</keyword>
<dbReference type="PROSITE" id="PS50850">
    <property type="entry name" value="MFS"/>
    <property type="match status" value="1"/>
</dbReference>
<keyword evidence="2" id="KW-0812">Transmembrane</keyword>
<keyword evidence="4" id="KW-1185">Reference proteome</keyword>
<evidence type="ECO:0000256" key="1">
    <source>
        <dbReference type="ARBA" id="ARBA00004141"/>
    </source>
</evidence>
<dbReference type="InterPro" id="IPR020846">
    <property type="entry name" value="MFS_dom"/>
</dbReference>
<organism evidence="4 5">
    <name type="scientific">Saccoglossus kowalevskii</name>
    <name type="common">Acorn worm</name>
    <dbReference type="NCBI Taxonomy" id="10224"/>
    <lineage>
        <taxon>Eukaryota</taxon>
        <taxon>Metazoa</taxon>
        <taxon>Hemichordata</taxon>
        <taxon>Enteropneusta</taxon>
        <taxon>Harrimaniidae</taxon>
        <taxon>Saccoglossus</taxon>
    </lineage>
</organism>
<dbReference type="InterPro" id="IPR011701">
    <property type="entry name" value="MFS"/>
</dbReference>
<reference evidence="5" key="1">
    <citation type="submission" date="2025-08" db="UniProtKB">
        <authorList>
            <consortium name="RefSeq"/>
        </authorList>
    </citation>
    <scope>IDENTIFICATION</scope>
    <source>
        <tissue evidence="5">Testes</tissue>
    </source>
</reference>
<dbReference type="Gene3D" id="1.20.1250.20">
    <property type="entry name" value="MFS general substrate transporter like domains"/>
    <property type="match status" value="1"/>
</dbReference>
<dbReference type="RefSeq" id="XP_006818660.1">
    <property type="nucleotide sequence ID" value="XM_006818597.1"/>
</dbReference>
<accession>A0ABM0MF69</accession>
<dbReference type="SUPFAM" id="SSF103473">
    <property type="entry name" value="MFS general substrate transporter"/>
    <property type="match status" value="1"/>
</dbReference>
<evidence type="ECO:0000313" key="5">
    <source>
        <dbReference type="RefSeq" id="XP_006818660.1"/>
    </source>
</evidence>
<dbReference type="InterPro" id="IPR050327">
    <property type="entry name" value="Proton-linked_MCT"/>
</dbReference>
<evidence type="ECO:0000259" key="3">
    <source>
        <dbReference type="PROSITE" id="PS50850"/>
    </source>
</evidence>
<comment type="subcellular location">
    <subcellularLocation>
        <location evidence="1">Membrane</location>
        <topology evidence="1">Multi-pass membrane protein</topology>
    </subcellularLocation>
</comment>
<feature type="transmembrane region" description="Helical" evidence="2">
    <location>
        <begin position="12"/>
        <end position="43"/>
    </location>
</feature>
<protein>
    <submittedName>
        <fullName evidence="5">Monocarboxylate transporter 12-like</fullName>
    </submittedName>
</protein>
<feature type="transmembrane region" description="Helical" evidence="2">
    <location>
        <begin position="55"/>
        <end position="76"/>
    </location>
</feature>
<dbReference type="PANTHER" id="PTHR11360">
    <property type="entry name" value="MONOCARBOXYLATE TRANSPORTER"/>
    <property type="match status" value="1"/>
</dbReference>
<feature type="transmembrane region" description="Helical" evidence="2">
    <location>
        <begin position="118"/>
        <end position="137"/>
    </location>
</feature>